<reference evidence="3" key="2">
    <citation type="journal article" date="2023" name="Plants (Basel)">
        <title>Annotation of the Turnera subulata (Passifloraceae) Draft Genome Reveals the S-Locus Evolved after the Divergence of Turneroideae from Passifloroideae in a Stepwise Manner.</title>
        <authorList>
            <person name="Henning P.M."/>
            <person name="Roalson E.H."/>
            <person name="Mir W."/>
            <person name="McCubbin A.G."/>
            <person name="Shore J.S."/>
        </authorList>
    </citation>
    <scope>NUCLEOTIDE SEQUENCE</scope>
    <source>
        <strain evidence="3">F60SS</strain>
    </source>
</reference>
<accession>A0A9Q0FP22</accession>
<dbReference type="AlphaFoldDB" id="A0A9Q0FP22"/>
<evidence type="ECO:0000256" key="2">
    <source>
        <dbReference type="SAM" id="SignalP"/>
    </source>
</evidence>
<comment type="caution">
    <text evidence="3">The sequence shown here is derived from an EMBL/GenBank/DDBJ whole genome shotgun (WGS) entry which is preliminary data.</text>
</comment>
<dbReference type="EMBL" id="JAKUCV010004567">
    <property type="protein sequence ID" value="KAJ4834956.1"/>
    <property type="molecule type" value="Genomic_DNA"/>
</dbReference>
<evidence type="ECO:0000313" key="3">
    <source>
        <dbReference type="EMBL" id="KAJ4834956.1"/>
    </source>
</evidence>
<evidence type="ECO:0008006" key="5">
    <source>
        <dbReference type="Google" id="ProtNLM"/>
    </source>
</evidence>
<proteinExistence type="predicted"/>
<feature type="region of interest" description="Disordered" evidence="1">
    <location>
        <begin position="38"/>
        <end position="71"/>
    </location>
</feature>
<reference evidence="3" key="1">
    <citation type="submission" date="2022-02" db="EMBL/GenBank/DDBJ databases">
        <authorList>
            <person name="Henning P.M."/>
            <person name="McCubbin A.G."/>
            <person name="Shore J.S."/>
        </authorList>
    </citation>
    <scope>NUCLEOTIDE SEQUENCE</scope>
    <source>
        <strain evidence="3">F60SS</strain>
        <tissue evidence="3">Leaves</tissue>
    </source>
</reference>
<sequence>MLLDPSVCSGSSVLCLVCLMISCTQGTVTRQLIIDGESEIIDPSMEGHPQSMDDQSDPQWSDSEHSGVCSN</sequence>
<dbReference type="Proteomes" id="UP001141552">
    <property type="component" value="Unassembled WGS sequence"/>
</dbReference>
<feature type="signal peptide" evidence="2">
    <location>
        <begin position="1"/>
        <end position="26"/>
    </location>
</feature>
<feature type="chain" id="PRO_5040199350" description="Secreted protein" evidence="2">
    <location>
        <begin position="27"/>
        <end position="71"/>
    </location>
</feature>
<evidence type="ECO:0000256" key="1">
    <source>
        <dbReference type="SAM" id="MobiDB-lite"/>
    </source>
</evidence>
<name>A0A9Q0FP22_9ROSI</name>
<keyword evidence="2" id="KW-0732">Signal</keyword>
<keyword evidence="4" id="KW-1185">Reference proteome</keyword>
<organism evidence="3 4">
    <name type="scientific">Turnera subulata</name>
    <dbReference type="NCBI Taxonomy" id="218843"/>
    <lineage>
        <taxon>Eukaryota</taxon>
        <taxon>Viridiplantae</taxon>
        <taxon>Streptophyta</taxon>
        <taxon>Embryophyta</taxon>
        <taxon>Tracheophyta</taxon>
        <taxon>Spermatophyta</taxon>
        <taxon>Magnoliopsida</taxon>
        <taxon>eudicotyledons</taxon>
        <taxon>Gunneridae</taxon>
        <taxon>Pentapetalae</taxon>
        <taxon>rosids</taxon>
        <taxon>fabids</taxon>
        <taxon>Malpighiales</taxon>
        <taxon>Passifloraceae</taxon>
        <taxon>Turnera</taxon>
    </lineage>
</organism>
<protein>
    <recommendedName>
        <fullName evidence="5">Secreted protein</fullName>
    </recommendedName>
</protein>
<feature type="non-terminal residue" evidence="3">
    <location>
        <position position="71"/>
    </location>
</feature>
<evidence type="ECO:0000313" key="4">
    <source>
        <dbReference type="Proteomes" id="UP001141552"/>
    </source>
</evidence>
<gene>
    <name evidence="3" type="ORF">Tsubulata_004093</name>
</gene>